<dbReference type="FunFam" id="2.30.42.10:FF:000002">
    <property type="entry name" value="Disks large homolog 4 isoform 2"/>
    <property type="match status" value="1"/>
</dbReference>
<dbReference type="Pfam" id="PF00625">
    <property type="entry name" value="Guanylate_kin"/>
    <property type="match status" value="1"/>
</dbReference>
<evidence type="ECO:0000256" key="6">
    <source>
        <dbReference type="PROSITE-ProRule" id="PRU00192"/>
    </source>
</evidence>
<dbReference type="SMART" id="SM00072">
    <property type="entry name" value="GuKc"/>
    <property type="match status" value="1"/>
</dbReference>
<dbReference type="PROSITE" id="PS50106">
    <property type="entry name" value="PDZ"/>
    <property type="match status" value="3"/>
</dbReference>
<dbReference type="InterPro" id="IPR016313">
    <property type="entry name" value="DLG1-like"/>
</dbReference>
<name>A0A3P8QVK6_ASTCA</name>
<evidence type="ECO:0008006" key="13">
    <source>
        <dbReference type="Google" id="ProtNLM"/>
    </source>
</evidence>
<feature type="compositionally biased region" description="Low complexity" evidence="7">
    <location>
        <begin position="1"/>
        <end position="11"/>
    </location>
</feature>
<dbReference type="PROSITE" id="PS00856">
    <property type="entry name" value="GUANYLATE_KINASE_1"/>
    <property type="match status" value="1"/>
</dbReference>
<dbReference type="GO" id="GO:0099072">
    <property type="term" value="P:regulation of postsynaptic membrane neurotransmitter receptor levels"/>
    <property type="evidence" value="ECO:0007669"/>
    <property type="project" value="TreeGrafter"/>
</dbReference>
<evidence type="ECO:0000259" key="9">
    <source>
        <dbReference type="PROSITE" id="PS50052"/>
    </source>
</evidence>
<dbReference type="Gene3D" id="3.40.50.300">
    <property type="entry name" value="P-loop containing nucleotide triphosphate hydrolases"/>
    <property type="match status" value="1"/>
</dbReference>
<dbReference type="GO" id="GO:0097120">
    <property type="term" value="P:receptor localization to synapse"/>
    <property type="evidence" value="ECO:0007669"/>
    <property type="project" value="TreeGrafter"/>
</dbReference>
<feature type="compositionally biased region" description="Basic residues" evidence="7">
    <location>
        <begin position="38"/>
        <end position="51"/>
    </location>
</feature>
<dbReference type="Pfam" id="PF00595">
    <property type="entry name" value="PDZ"/>
    <property type="match status" value="3"/>
</dbReference>
<keyword evidence="3 6" id="KW-0728">SH3 domain</keyword>
<dbReference type="InterPro" id="IPR019590">
    <property type="entry name" value="DLG1_PEST_dom"/>
</dbReference>
<dbReference type="InterPro" id="IPR019583">
    <property type="entry name" value="DLG1-4_PDZ_assoc"/>
</dbReference>
<dbReference type="GO" id="GO:0019901">
    <property type="term" value="F:protein kinase binding"/>
    <property type="evidence" value="ECO:0007669"/>
    <property type="project" value="TreeGrafter"/>
</dbReference>
<evidence type="ECO:0000256" key="5">
    <source>
        <dbReference type="ARBA" id="ARBA00023136"/>
    </source>
</evidence>
<dbReference type="InterPro" id="IPR036028">
    <property type="entry name" value="SH3-like_dom_sf"/>
</dbReference>
<feature type="domain" description="PDZ" evidence="10">
    <location>
        <begin position="439"/>
        <end position="520"/>
    </location>
</feature>
<dbReference type="PANTHER" id="PTHR23119:SF5">
    <property type="entry name" value="DISKS LARGE HOMOLOG 1"/>
    <property type="match status" value="1"/>
</dbReference>
<feature type="domain" description="Guanylate kinase-like" evidence="9">
    <location>
        <begin position="692"/>
        <end position="867"/>
    </location>
</feature>
<dbReference type="GO" id="GO:0035255">
    <property type="term" value="F:ionotropic glutamate receptor binding"/>
    <property type="evidence" value="ECO:0007669"/>
    <property type="project" value="TreeGrafter"/>
</dbReference>
<dbReference type="FunFam" id="3.30.63.10:FF:000001">
    <property type="entry name" value="Disks large homolog 1 isoform 2"/>
    <property type="match status" value="1"/>
</dbReference>
<dbReference type="CDD" id="cd06724">
    <property type="entry name" value="PDZ2_Dlg1-2-4-like"/>
    <property type="match status" value="1"/>
</dbReference>
<dbReference type="InterPro" id="IPR050614">
    <property type="entry name" value="Synaptic_Scaffolding_LAP-MAGUK"/>
</dbReference>
<evidence type="ECO:0000259" key="8">
    <source>
        <dbReference type="PROSITE" id="PS50002"/>
    </source>
</evidence>
<evidence type="ECO:0000313" key="12">
    <source>
        <dbReference type="Proteomes" id="UP000265100"/>
    </source>
</evidence>
<organism evidence="11 12">
    <name type="scientific">Astatotilapia calliptera</name>
    <name type="common">Eastern happy</name>
    <name type="synonym">Chromis callipterus</name>
    <dbReference type="NCBI Taxonomy" id="8154"/>
    <lineage>
        <taxon>Eukaryota</taxon>
        <taxon>Metazoa</taxon>
        <taxon>Chordata</taxon>
        <taxon>Craniata</taxon>
        <taxon>Vertebrata</taxon>
        <taxon>Euteleostomi</taxon>
        <taxon>Actinopterygii</taxon>
        <taxon>Neopterygii</taxon>
        <taxon>Teleostei</taxon>
        <taxon>Neoteleostei</taxon>
        <taxon>Acanthomorphata</taxon>
        <taxon>Ovalentaria</taxon>
        <taxon>Cichlomorphae</taxon>
        <taxon>Cichliformes</taxon>
        <taxon>Cichlidae</taxon>
        <taxon>African cichlids</taxon>
        <taxon>Pseudocrenilabrinae</taxon>
        <taxon>Haplochromini</taxon>
        <taxon>Astatotilapia</taxon>
    </lineage>
</organism>
<dbReference type="InterPro" id="IPR001478">
    <property type="entry name" value="PDZ"/>
</dbReference>
<sequence length="882" mass="96507">MVRAGSSSSSSSGGGGEAGGGGGGGGGAAGGAAAGGGRRGRSRQRSRRRRLSANCPGVDKMSPSKKVECFSPMLCHCKVACTNSTISLMFGCKKYRHHDEDSSPQDQSSPQLTEEAGGPELVQVAEKNLSLIENVHGYVTHAHISPMKQAEAAPPSSPIIPVIPILPIPAETTAIPPTSQVSFFYSDRYHYYCDHCGFQGNSGLGFSIAGGTDNPHIGEDPSIFITKVIPGGAAAQDGRLRVNDVILRVNEVDVRDVTHSRAVEALKEAGSLVRLYVRRRKPVSEKVMEIKLVKGPKGLGFSIAGGVGNQHIPGDNSIYVTKIIEGGAAHKDGRLQIGDKLLAVNSSCLEEVSHEHAVTALKNTPDVVYLKVAKPNSVFMNDSFAPPDLTNSYSQRMENHISPPNFLGQPVPPPASSGRYSPTPKSTLGDDDVTREPRKVVLHRGATGLGFNIVGGEDGEGIFISFILAGGPADLSGELRKGDRLVSVNGVDLRNATHEQAAAALKNAGQTVTIVAHYRPEEYSRFEAKIHDLREQMMNSSISSGSGSLRTSQKRSLYVRALFDYDKTRDSGLPSQGLNFKFGDILHVVNASDDEWWQARQLTAQGEVEEVGVIPSKRRVEKKERARLKTVKFNAKSRDRGVSDGVGGPWKHVTSNASDSESSYRKCRSMTRGQEEYVLSYEPVVQQEVNYTRPVIILGPMKDRINDDLISEFPDKFGSCVPHTTRPKRDYEVDGRDYHFVISREQMEKDIQDHKFIEAGQYNNHLYGTSVQSVREVAEKGKHCILDVSGNAIKRLQLAQLHPIAIFIKPKSVENIMEMNKRLTEEQGKKTFDRANKLEQEFTEHFTAIVQGDTLEEIYDQVKQIIEEQSGPFIWVQSKEKL</sequence>
<dbReference type="SMART" id="SM01277">
    <property type="entry name" value="MAGUK_N_PEST"/>
    <property type="match status" value="1"/>
</dbReference>
<dbReference type="GO" id="GO:0043113">
    <property type="term" value="P:receptor clustering"/>
    <property type="evidence" value="ECO:0007669"/>
    <property type="project" value="TreeGrafter"/>
</dbReference>
<dbReference type="FunFam" id="3.40.50.300:FF:001402">
    <property type="entry name" value="Discs, large homolog 3 (Drosophila)"/>
    <property type="match status" value="1"/>
</dbReference>
<dbReference type="GO" id="GO:0098609">
    <property type="term" value="P:cell-cell adhesion"/>
    <property type="evidence" value="ECO:0007669"/>
    <property type="project" value="TreeGrafter"/>
</dbReference>
<comment type="subcellular location">
    <subcellularLocation>
        <location evidence="1">Membrane</location>
        <topology evidence="1">Peripheral membrane protein</topology>
    </subcellularLocation>
</comment>
<evidence type="ECO:0000256" key="3">
    <source>
        <dbReference type="ARBA" id="ARBA00022443"/>
    </source>
</evidence>
<dbReference type="GO" id="GO:0031594">
    <property type="term" value="C:neuromuscular junction"/>
    <property type="evidence" value="ECO:0007669"/>
    <property type="project" value="InterPro"/>
</dbReference>
<dbReference type="AlphaFoldDB" id="A0A3P8QVK6"/>
<reference evidence="11" key="3">
    <citation type="submission" date="2025-09" db="UniProtKB">
        <authorList>
            <consortium name="Ensembl"/>
        </authorList>
    </citation>
    <scope>IDENTIFICATION</scope>
</reference>
<feature type="region of interest" description="Disordered" evidence="7">
    <location>
        <begin position="397"/>
        <end position="433"/>
    </location>
</feature>
<keyword evidence="5" id="KW-0472">Membrane</keyword>
<keyword evidence="12" id="KW-1185">Reference proteome</keyword>
<dbReference type="Pfam" id="PF10608">
    <property type="entry name" value="MAGUK_N_PEST"/>
    <property type="match status" value="1"/>
</dbReference>
<dbReference type="InterPro" id="IPR020590">
    <property type="entry name" value="Guanylate_kinase_CS"/>
</dbReference>
<comment type="similarity">
    <text evidence="2">Belongs to the MAGUK family.</text>
</comment>
<dbReference type="InterPro" id="IPR036034">
    <property type="entry name" value="PDZ_sf"/>
</dbReference>
<dbReference type="PROSITE" id="PS50052">
    <property type="entry name" value="GUANYLATE_KINASE_2"/>
    <property type="match status" value="1"/>
</dbReference>
<feature type="domain" description="SH3" evidence="8">
    <location>
        <begin position="554"/>
        <end position="624"/>
    </location>
</feature>
<dbReference type="GO" id="GO:0045197">
    <property type="term" value="P:establishment or maintenance of epithelial cell apical/basal polarity"/>
    <property type="evidence" value="ECO:0007669"/>
    <property type="project" value="TreeGrafter"/>
</dbReference>
<proteinExistence type="inferred from homology"/>
<dbReference type="SMART" id="SM00326">
    <property type="entry name" value="SH3"/>
    <property type="match status" value="1"/>
</dbReference>
<feature type="region of interest" description="Disordered" evidence="7">
    <location>
        <begin position="1"/>
        <end position="63"/>
    </location>
</feature>
<dbReference type="Ensembl" id="ENSACLT00000034512.2">
    <property type="protein sequence ID" value="ENSACLP00000033710.2"/>
    <property type="gene ID" value="ENSACLG00000022610.2"/>
</dbReference>
<dbReference type="SMART" id="SM00228">
    <property type="entry name" value="PDZ"/>
    <property type="match status" value="3"/>
</dbReference>
<reference evidence="11" key="1">
    <citation type="submission" date="2018-05" db="EMBL/GenBank/DDBJ databases">
        <authorList>
            <person name="Datahose"/>
        </authorList>
    </citation>
    <scope>NUCLEOTIDE SEQUENCE</scope>
</reference>
<accession>A0A3P8QVK6</accession>
<dbReference type="GO" id="GO:0016323">
    <property type="term" value="C:basolateral plasma membrane"/>
    <property type="evidence" value="ECO:0007669"/>
    <property type="project" value="TreeGrafter"/>
</dbReference>
<dbReference type="InterPro" id="IPR008145">
    <property type="entry name" value="GK/Ca_channel_bsu"/>
</dbReference>
<dbReference type="CDD" id="cd06795">
    <property type="entry name" value="PDZ3_Dlg1-2-4-like"/>
    <property type="match status" value="1"/>
</dbReference>
<dbReference type="Bgee" id="ENSACLG00000022610">
    <property type="expression patterns" value="Expressed in brain and 7 other cell types or tissues"/>
</dbReference>
<keyword evidence="4" id="KW-0677">Repeat</keyword>
<evidence type="ECO:0000256" key="1">
    <source>
        <dbReference type="ARBA" id="ARBA00004170"/>
    </source>
</evidence>
<dbReference type="FunFam" id="2.30.30.40:FF:000008">
    <property type="entry name" value="Disks large homolog 1 isoform 2"/>
    <property type="match status" value="1"/>
</dbReference>
<evidence type="ECO:0000256" key="2">
    <source>
        <dbReference type="ARBA" id="ARBA00007014"/>
    </source>
</evidence>
<dbReference type="CDD" id="cd06723">
    <property type="entry name" value="PDZ1_Dlg1-2-4-like"/>
    <property type="match status" value="1"/>
</dbReference>
<evidence type="ECO:0000256" key="4">
    <source>
        <dbReference type="ARBA" id="ARBA00022737"/>
    </source>
</evidence>
<protein>
    <recommendedName>
        <fullName evidence="13">Discs large homolog 1-like protein</fullName>
    </recommendedName>
</protein>
<dbReference type="PROSITE" id="PS50002">
    <property type="entry name" value="SH3"/>
    <property type="match status" value="1"/>
</dbReference>
<evidence type="ECO:0000256" key="7">
    <source>
        <dbReference type="SAM" id="MobiDB-lite"/>
    </source>
</evidence>
<dbReference type="InterPro" id="IPR008144">
    <property type="entry name" value="Guanylate_kin-like_dom"/>
</dbReference>
<feature type="region of interest" description="Disordered" evidence="7">
    <location>
        <begin position="638"/>
        <end position="658"/>
    </location>
</feature>
<evidence type="ECO:0000259" key="10">
    <source>
        <dbReference type="PROSITE" id="PS50106"/>
    </source>
</evidence>
<dbReference type="Pfam" id="PF00018">
    <property type="entry name" value="SH3_1"/>
    <property type="match status" value="1"/>
</dbReference>
<dbReference type="Pfam" id="PF10600">
    <property type="entry name" value="PDZ_assoc"/>
    <property type="match status" value="1"/>
</dbReference>
<dbReference type="InterPro" id="IPR001452">
    <property type="entry name" value="SH3_domain"/>
</dbReference>
<feature type="domain" description="PDZ" evidence="10">
    <location>
        <begin position="289"/>
        <end position="376"/>
    </location>
</feature>
<dbReference type="Gene3D" id="3.30.63.10">
    <property type="entry name" value="Guanylate Kinase phosphate binding domain"/>
    <property type="match status" value="1"/>
</dbReference>
<reference evidence="11" key="2">
    <citation type="submission" date="2025-08" db="UniProtKB">
        <authorList>
            <consortium name="Ensembl"/>
        </authorList>
    </citation>
    <scope>IDENTIFICATION</scope>
</reference>
<feature type="compositionally biased region" description="Gly residues" evidence="7">
    <location>
        <begin position="12"/>
        <end position="37"/>
    </location>
</feature>
<dbReference type="PANTHER" id="PTHR23119">
    <property type="entry name" value="DISCS LARGE"/>
    <property type="match status" value="1"/>
</dbReference>
<dbReference type="GeneTree" id="ENSGT00940000164867"/>
<dbReference type="SUPFAM" id="SSF52540">
    <property type="entry name" value="P-loop containing nucleoside triphosphate hydrolases"/>
    <property type="match status" value="1"/>
</dbReference>
<evidence type="ECO:0000313" key="11">
    <source>
        <dbReference type="Ensembl" id="ENSACLP00000033710.2"/>
    </source>
</evidence>
<dbReference type="SUPFAM" id="SSF50044">
    <property type="entry name" value="SH3-domain"/>
    <property type="match status" value="1"/>
</dbReference>
<dbReference type="FunFam" id="2.30.42.10:FF:000049">
    <property type="entry name" value="disks large homolog 1 isoform X1"/>
    <property type="match status" value="1"/>
</dbReference>
<dbReference type="CDD" id="cd12031">
    <property type="entry name" value="SH3_DLG1"/>
    <property type="match status" value="1"/>
</dbReference>
<dbReference type="GO" id="GO:0098839">
    <property type="term" value="C:postsynaptic density membrane"/>
    <property type="evidence" value="ECO:0007669"/>
    <property type="project" value="TreeGrafter"/>
</dbReference>
<dbReference type="GO" id="GO:0043005">
    <property type="term" value="C:neuron projection"/>
    <property type="evidence" value="ECO:0007669"/>
    <property type="project" value="InterPro"/>
</dbReference>
<dbReference type="Gene3D" id="2.30.30.40">
    <property type="entry name" value="SH3 Domains"/>
    <property type="match status" value="1"/>
</dbReference>
<dbReference type="PIRSF" id="PIRSF001741">
    <property type="entry name" value="MAGUK_DLGH"/>
    <property type="match status" value="1"/>
</dbReference>
<dbReference type="Gene3D" id="2.30.42.10">
    <property type="match status" value="3"/>
</dbReference>
<dbReference type="FunFam" id="2.30.42.10:FF:000001">
    <property type="entry name" value="Disks large homolog 1 isoform 2"/>
    <property type="match status" value="1"/>
</dbReference>
<feature type="domain" description="PDZ" evidence="10">
    <location>
        <begin position="199"/>
        <end position="281"/>
    </location>
</feature>
<feature type="region of interest" description="Disordered" evidence="7">
    <location>
        <begin position="96"/>
        <end position="116"/>
    </location>
</feature>
<dbReference type="CDD" id="cd00071">
    <property type="entry name" value="GMPK"/>
    <property type="match status" value="1"/>
</dbReference>
<dbReference type="FunFam" id="2.30.30.40:FF:000058">
    <property type="entry name" value="Disks large homolog 1 isoform X1"/>
    <property type="match status" value="1"/>
</dbReference>
<dbReference type="SUPFAM" id="SSF50156">
    <property type="entry name" value="PDZ domain-like"/>
    <property type="match status" value="3"/>
</dbReference>
<dbReference type="GO" id="GO:0007268">
    <property type="term" value="P:chemical synaptic transmission"/>
    <property type="evidence" value="ECO:0007669"/>
    <property type="project" value="InterPro"/>
</dbReference>
<dbReference type="InterPro" id="IPR027417">
    <property type="entry name" value="P-loop_NTPase"/>
</dbReference>
<dbReference type="Proteomes" id="UP000265100">
    <property type="component" value="Chromosome 18"/>
</dbReference>